<evidence type="ECO:0000313" key="10">
    <source>
        <dbReference type="Proteomes" id="UP000007374"/>
    </source>
</evidence>
<dbReference type="OrthoDB" id="7675159at2"/>
<comment type="subcellular location">
    <subcellularLocation>
        <location evidence="1">Cell membrane</location>
        <topology evidence="1">Multi-pass membrane protein</topology>
    </subcellularLocation>
</comment>
<comment type="caution">
    <text evidence="9">The sequence shown here is derived from an EMBL/GenBank/DDBJ whole genome shotgun (WGS) entry which is preliminary data.</text>
</comment>
<dbReference type="EMBL" id="AMSI01000002">
    <property type="protein sequence ID" value="EKF43771.1"/>
    <property type="molecule type" value="Genomic_DNA"/>
</dbReference>
<keyword evidence="7 8" id="KW-0472">Membrane</keyword>
<accession>K2P987</accession>
<dbReference type="AlphaFoldDB" id="K2P987"/>
<sequence>MSDNAKSEPQRAEHQQGEGRAYWYLRGVLRSFSVPGLVLTSAFIGFASLARDAGLSLVQTVFMTGMIWALPAKVVLVGAILAGSSLPATALAVALSSVRLAPMVVALMPEMRTPRTRPWVLYLLSHFVAITSWVLAMESLRSVPREMRTTYYAGLGSTLVLANMIVVALVFLLASHLPPQVSAALFFLTPIYFLTSLWGSARERAGHVAMILGLASGPLFRLLMPGFELLAAGLIAGGAAYAWHRAQRRKEVVG</sequence>
<evidence type="ECO:0000256" key="8">
    <source>
        <dbReference type="SAM" id="Phobius"/>
    </source>
</evidence>
<evidence type="ECO:0000256" key="3">
    <source>
        <dbReference type="ARBA" id="ARBA00022448"/>
    </source>
</evidence>
<dbReference type="PANTHER" id="PTHR34979:SF1">
    <property type="entry name" value="INNER MEMBRANE PROTEIN YGAZ"/>
    <property type="match status" value="1"/>
</dbReference>
<dbReference type="STRING" id="721133.SAMN05216176_101691"/>
<dbReference type="Proteomes" id="UP000007374">
    <property type="component" value="Unassembled WGS sequence"/>
</dbReference>
<feature type="transmembrane region" description="Helical" evidence="8">
    <location>
        <begin position="219"/>
        <end position="243"/>
    </location>
</feature>
<feature type="transmembrane region" description="Helical" evidence="8">
    <location>
        <begin position="119"/>
        <end position="136"/>
    </location>
</feature>
<dbReference type="GO" id="GO:1903785">
    <property type="term" value="P:L-valine transmembrane transport"/>
    <property type="evidence" value="ECO:0007669"/>
    <property type="project" value="TreeGrafter"/>
</dbReference>
<dbReference type="PANTHER" id="PTHR34979">
    <property type="entry name" value="INNER MEMBRANE PROTEIN YGAZ"/>
    <property type="match status" value="1"/>
</dbReference>
<evidence type="ECO:0000256" key="4">
    <source>
        <dbReference type="ARBA" id="ARBA00022475"/>
    </source>
</evidence>
<reference evidence="9 10" key="1">
    <citation type="journal article" date="2012" name="J. Bacteriol.">
        <title>Genome Sequence of Nitratireductor indicus Type Strain C115.</title>
        <authorList>
            <person name="Lai Q."/>
            <person name="Li G."/>
            <person name="Yu Z."/>
            <person name="Shao Z."/>
        </authorList>
    </citation>
    <scope>NUCLEOTIDE SEQUENCE [LARGE SCALE GENOMIC DNA]</scope>
    <source>
        <strain evidence="9 10">C115</strain>
    </source>
</reference>
<dbReference type="eggNOG" id="COG1296">
    <property type="taxonomic scope" value="Bacteria"/>
</dbReference>
<keyword evidence="6 8" id="KW-1133">Transmembrane helix</keyword>
<organism evidence="9 10">
    <name type="scientific">Nitratireductor indicus C115</name>
    <dbReference type="NCBI Taxonomy" id="1231190"/>
    <lineage>
        <taxon>Bacteria</taxon>
        <taxon>Pseudomonadati</taxon>
        <taxon>Pseudomonadota</taxon>
        <taxon>Alphaproteobacteria</taxon>
        <taxon>Hyphomicrobiales</taxon>
        <taxon>Phyllobacteriaceae</taxon>
        <taxon>Nitratireductor</taxon>
    </lineage>
</organism>
<proteinExistence type="inferred from homology"/>
<dbReference type="RefSeq" id="WP_009755906.1">
    <property type="nucleotide sequence ID" value="NZ_AMSI01000002.1"/>
</dbReference>
<evidence type="ECO:0000256" key="7">
    <source>
        <dbReference type="ARBA" id="ARBA00023136"/>
    </source>
</evidence>
<keyword evidence="5 8" id="KW-0812">Transmembrane</keyword>
<feature type="transmembrane region" description="Helical" evidence="8">
    <location>
        <begin position="32"/>
        <end position="49"/>
    </location>
</feature>
<evidence type="ECO:0000256" key="1">
    <source>
        <dbReference type="ARBA" id="ARBA00004651"/>
    </source>
</evidence>
<feature type="transmembrane region" description="Helical" evidence="8">
    <location>
        <begin position="181"/>
        <end position="199"/>
    </location>
</feature>
<keyword evidence="3" id="KW-0813">Transport</keyword>
<dbReference type="Pfam" id="PF03591">
    <property type="entry name" value="AzlC"/>
    <property type="match status" value="1"/>
</dbReference>
<feature type="transmembrane region" description="Helical" evidence="8">
    <location>
        <begin position="151"/>
        <end position="174"/>
    </location>
</feature>
<keyword evidence="4" id="KW-1003">Cell membrane</keyword>
<protein>
    <submittedName>
        <fullName evidence="9">AzlC family protein</fullName>
    </submittedName>
</protein>
<comment type="similarity">
    <text evidence="2">Belongs to the AzlC family.</text>
</comment>
<dbReference type="PATRIC" id="fig|1231190.3.peg.658"/>
<evidence type="ECO:0000256" key="5">
    <source>
        <dbReference type="ARBA" id="ARBA00022692"/>
    </source>
</evidence>
<evidence type="ECO:0000256" key="2">
    <source>
        <dbReference type="ARBA" id="ARBA00010735"/>
    </source>
</evidence>
<keyword evidence="10" id="KW-1185">Reference proteome</keyword>
<evidence type="ECO:0000256" key="6">
    <source>
        <dbReference type="ARBA" id="ARBA00022989"/>
    </source>
</evidence>
<evidence type="ECO:0000313" key="9">
    <source>
        <dbReference type="EMBL" id="EKF43771.1"/>
    </source>
</evidence>
<dbReference type="GO" id="GO:0005886">
    <property type="term" value="C:plasma membrane"/>
    <property type="evidence" value="ECO:0007669"/>
    <property type="project" value="UniProtKB-SubCell"/>
</dbReference>
<name>K2P987_9HYPH</name>
<gene>
    <name evidence="9" type="ORF">NA8A_03125</name>
</gene>
<dbReference type="InterPro" id="IPR011606">
    <property type="entry name" value="Brnchd-chn_aa_trnsp_permease"/>
</dbReference>